<dbReference type="STRING" id="554083.BKD30_11675"/>
<keyword evidence="2" id="KW-0813">Transport</keyword>
<dbReference type="PANTHER" id="PTHR43335">
    <property type="entry name" value="ABC TRANSPORTER, ATP-BINDING PROTEIN"/>
    <property type="match status" value="1"/>
</dbReference>
<dbReference type="EMBL" id="MRDE01000072">
    <property type="protein sequence ID" value="OMH23571.1"/>
    <property type="molecule type" value="Genomic_DNA"/>
</dbReference>
<dbReference type="PROSITE" id="PS00211">
    <property type="entry name" value="ABC_TRANSPORTER_1"/>
    <property type="match status" value="1"/>
</dbReference>
<dbReference type="GO" id="GO:0005524">
    <property type="term" value="F:ATP binding"/>
    <property type="evidence" value="ECO:0007669"/>
    <property type="project" value="UniProtKB-KW"/>
</dbReference>
<comment type="caution">
    <text evidence="6">The sequence shown here is derived from an EMBL/GenBank/DDBJ whole genome shotgun (WGS) entry which is preliminary data.</text>
</comment>
<dbReference type="SUPFAM" id="SSF52540">
    <property type="entry name" value="P-loop containing nucleoside triphosphate hydrolases"/>
    <property type="match status" value="1"/>
</dbReference>
<dbReference type="GO" id="GO:0016887">
    <property type="term" value="F:ATP hydrolysis activity"/>
    <property type="evidence" value="ECO:0007669"/>
    <property type="project" value="InterPro"/>
</dbReference>
<dbReference type="Proteomes" id="UP000187085">
    <property type="component" value="Unassembled WGS sequence"/>
</dbReference>
<dbReference type="Pfam" id="PF00005">
    <property type="entry name" value="ABC_tran"/>
    <property type="match status" value="1"/>
</dbReference>
<keyword evidence="7" id="KW-1185">Reference proteome</keyword>
<dbReference type="InterPro" id="IPR027417">
    <property type="entry name" value="P-loop_NTPase"/>
</dbReference>
<keyword evidence="4" id="KW-0067">ATP-binding</keyword>
<comment type="similarity">
    <text evidence="1">Belongs to the ABC transporter superfamily.</text>
</comment>
<reference evidence="6 7" key="1">
    <citation type="submission" date="2016-12" db="EMBL/GenBank/DDBJ databases">
        <title>Draft genome of Tersicoccus phoenicis 1P05MA.</title>
        <authorList>
            <person name="Nakajima Y."/>
            <person name="Yoshizawa S."/>
            <person name="Nakamura K."/>
            <person name="Ogura Y."/>
            <person name="Hayashi T."/>
            <person name="Kogure K."/>
        </authorList>
    </citation>
    <scope>NUCLEOTIDE SEQUENCE [LARGE SCALE GENOMIC DNA]</scope>
    <source>
        <strain evidence="6 7">1p05MA</strain>
    </source>
</reference>
<dbReference type="SMART" id="SM00382">
    <property type="entry name" value="AAA"/>
    <property type="match status" value="1"/>
</dbReference>
<organism evidence="6 7">
    <name type="scientific">Tersicoccus phoenicis</name>
    <dbReference type="NCBI Taxonomy" id="554083"/>
    <lineage>
        <taxon>Bacteria</taxon>
        <taxon>Bacillati</taxon>
        <taxon>Actinomycetota</taxon>
        <taxon>Actinomycetes</taxon>
        <taxon>Micrococcales</taxon>
        <taxon>Micrococcaceae</taxon>
        <taxon>Tersicoccus</taxon>
    </lineage>
</organism>
<dbReference type="InterPro" id="IPR017871">
    <property type="entry name" value="ABC_transporter-like_CS"/>
</dbReference>
<dbReference type="InterPro" id="IPR003593">
    <property type="entry name" value="AAA+_ATPase"/>
</dbReference>
<keyword evidence="3" id="KW-0547">Nucleotide-binding</keyword>
<protein>
    <submittedName>
        <fullName evidence="6">ABC transporter</fullName>
    </submittedName>
</protein>
<dbReference type="InterPro" id="IPR003439">
    <property type="entry name" value="ABC_transporter-like_ATP-bd"/>
</dbReference>
<evidence type="ECO:0000256" key="4">
    <source>
        <dbReference type="ARBA" id="ARBA00022840"/>
    </source>
</evidence>
<dbReference type="AlphaFoldDB" id="A0A1R1L7Q5"/>
<dbReference type="Gene3D" id="3.40.50.300">
    <property type="entry name" value="P-loop containing nucleotide triphosphate hydrolases"/>
    <property type="match status" value="1"/>
</dbReference>
<evidence type="ECO:0000256" key="2">
    <source>
        <dbReference type="ARBA" id="ARBA00022448"/>
    </source>
</evidence>
<sequence length="229" mass="23845">MTDGPLLTVQGLVCGYGSVPVCGPVTASVDAGDVLGIVGFNGAGKSTVARTMIGRQPALDGESRFRGLLIDDRAASFRAAVACVFDQDAFFPSLTVAEHLELVARGHGVPDPAGAVERELDAFGVIAVADALPTELSSGQRRRLLLAAGFVRPRDLLVLDEPEQRLDPVMQQVLGGRIRAVAADGCAVVLVTHSPDLLRATATSCLLIDDEVRPVPVDAGAALISGTRR</sequence>
<accession>A0A1R1L7Q5</accession>
<evidence type="ECO:0000313" key="6">
    <source>
        <dbReference type="EMBL" id="OMH23571.1"/>
    </source>
</evidence>
<evidence type="ECO:0000256" key="3">
    <source>
        <dbReference type="ARBA" id="ARBA00022741"/>
    </source>
</evidence>
<feature type="domain" description="ABC transporter" evidence="5">
    <location>
        <begin position="7"/>
        <end position="225"/>
    </location>
</feature>
<dbReference type="PROSITE" id="PS50893">
    <property type="entry name" value="ABC_TRANSPORTER_2"/>
    <property type="match status" value="1"/>
</dbReference>
<name>A0A1R1L7Q5_9MICC</name>
<evidence type="ECO:0000256" key="1">
    <source>
        <dbReference type="ARBA" id="ARBA00005417"/>
    </source>
</evidence>
<dbReference type="OrthoDB" id="6198786at2"/>
<gene>
    <name evidence="6" type="ORF">BKD30_11675</name>
</gene>
<proteinExistence type="inferred from homology"/>
<dbReference type="RefSeq" id="WP_076704814.1">
    <property type="nucleotide sequence ID" value="NZ_MRDE01000072.1"/>
</dbReference>
<evidence type="ECO:0000313" key="7">
    <source>
        <dbReference type="Proteomes" id="UP000187085"/>
    </source>
</evidence>
<evidence type="ECO:0000259" key="5">
    <source>
        <dbReference type="PROSITE" id="PS50893"/>
    </source>
</evidence>